<keyword evidence="3 4" id="KW-0326">Glycosidase</keyword>
<dbReference type="Gene3D" id="3.20.20.80">
    <property type="entry name" value="Glycosidases"/>
    <property type="match status" value="1"/>
</dbReference>
<evidence type="ECO:0000313" key="8">
    <source>
        <dbReference type="EMBL" id="TKD05200.1"/>
    </source>
</evidence>
<evidence type="ECO:0008006" key="10">
    <source>
        <dbReference type="Google" id="ProtNLM"/>
    </source>
</evidence>
<dbReference type="GO" id="GO:1901136">
    <property type="term" value="P:carbohydrate derivative catabolic process"/>
    <property type="evidence" value="ECO:0007669"/>
    <property type="project" value="UniProtKB-ARBA"/>
</dbReference>
<evidence type="ECO:0000259" key="6">
    <source>
        <dbReference type="Pfam" id="PF00150"/>
    </source>
</evidence>
<dbReference type="OrthoDB" id="9800955at2"/>
<evidence type="ECO:0000256" key="3">
    <source>
        <dbReference type="ARBA" id="ARBA00023295"/>
    </source>
</evidence>
<dbReference type="PANTHER" id="PTHR31308">
    <property type="match status" value="1"/>
</dbReference>
<name>A0A4V5PPJ4_9BACT</name>
<proteinExistence type="inferred from homology"/>
<accession>A0A4V5PPJ4</accession>
<comment type="caution">
    <text evidence="8">The sequence shown here is derived from an EMBL/GenBank/DDBJ whole genome shotgun (WGS) entry which is preliminary data.</text>
</comment>
<evidence type="ECO:0000259" key="7">
    <source>
        <dbReference type="Pfam" id="PF18564"/>
    </source>
</evidence>
<dbReference type="GO" id="GO:0000272">
    <property type="term" value="P:polysaccharide catabolic process"/>
    <property type="evidence" value="ECO:0007669"/>
    <property type="project" value="InterPro"/>
</dbReference>
<feature type="domain" description="Glycoside hydrolase family 5 C-terminal" evidence="7">
    <location>
        <begin position="407"/>
        <end position="480"/>
    </location>
</feature>
<reference evidence="8 9" key="1">
    <citation type="submission" date="2019-04" db="EMBL/GenBank/DDBJ databases">
        <authorList>
            <person name="Li Y."/>
            <person name="Wang J."/>
        </authorList>
    </citation>
    <scope>NUCLEOTIDE SEQUENCE [LARGE SCALE GENOMIC DNA]</scope>
    <source>
        <strain evidence="8 9">DSM 14668</strain>
    </source>
</reference>
<gene>
    <name evidence="8" type="ORF">E8A74_21940</name>
</gene>
<dbReference type="GO" id="GO:0016042">
    <property type="term" value="P:lipid catabolic process"/>
    <property type="evidence" value="ECO:0007669"/>
    <property type="project" value="UniProtKB-ARBA"/>
</dbReference>
<feature type="chain" id="PRO_5020714110" description="Endoglycoceramidase" evidence="5">
    <location>
        <begin position="22"/>
        <end position="490"/>
    </location>
</feature>
<dbReference type="InterPro" id="IPR017853">
    <property type="entry name" value="GH"/>
</dbReference>
<feature type="signal peptide" evidence="5">
    <location>
        <begin position="1"/>
        <end position="21"/>
    </location>
</feature>
<keyword evidence="2 4" id="KW-0378">Hydrolase</keyword>
<dbReference type="InterPro" id="IPR052066">
    <property type="entry name" value="Glycosphingolipid_Hydrolases"/>
</dbReference>
<dbReference type="GO" id="GO:0004553">
    <property type="term" value="F:hydrolase activity, hydrolyzing O-glycosyl compounds"/>
    <property type="evidence" value="ECO:0007669"/>
    <property type="project" value="InterPro"/>
</dbReference>
<feature type="domain" description="Glycoside hydrolase family 5" evidence="6">
    <location>
        <begin position="93"/>
        <end position="378"/>
    </location>
</feature>
<dbReference type="Proteomes" id="UP000309215">
    <property type="component" value="Unassembled WGS sequence"/>
</dbReference>
<organism evidence="8 9">
    <name type="scientific">Polyangium fumosum</name>
    <dbReference type="NCBI Taxonomy" id="889272"/>
    <lineage>
        <taxon>Bacteria</taxon>
        <taxon>Pseudomonadati</taxon>
        <taxon>Myxococcota</taxon>
        <taxon>Polyangia</taxon>
        <taxon>Polyangiales</taxon>
        <taxon>Polyangiaceae</taxon>
        <taxon>Polyangium</taxon>
    </lineage>
</organism>
<dbReference type="InterPro" id="IPR013780">
    <property type="entry name" value="Glyco_hydro_b"/>
</dbReference>
<dbReference type="Pfam" id="PF00150">
    <property type="entry name" value="Cellulase"/>
    <property type="match status" value="1"/>
</dbReference>
<dbReference type="InterPro" id="IPR041036">
    <property type="entry name" value="GH5_C"/>
</dbReference>
<dbReference type="PANTHER" id="PTHR31308:SF3">
    <property type="entry name" value="ENDOGLYCOCERAMIDASE"/>
    <property type="match status" value="1"/>
</dbReference>
<evidence type="ECO:0000313" key="9">
    <source>
        <dbReference type="Proteomes" id="UP000309215"/>
    </source>
</evidence>
<keyword evidence="5" id="KW-0732">Signal</keyword>
<evidence type="ECO:0000256" key="5">
    <source>
        <dbReference type="SAM" id="SignalP"/>
    </source>
</evidence>
<evidence type="ECO:0000256" key="1">
    <source>
        <dbReference type="ARBA" id="ARBA00005641"/>
    </source>
</evidence>
<keyword evidence="9" id="KW-1185">Reference proteome</keyword>
<dbReference type="Pfam" id="PF18564">
    <property type="entry name" value="Glyco_hydro_5_C"/>
    <property type="match status" value="1"/>
</dbReference>
<evidence type="ECO:0000256" key="4">
    <source>
        <dbReference type="RuleBase" id="RU361153"/>
    </source>
</evidence>
<dbReference type="SUPFAM" id="SSF51445">
    <property type="entry name" value="(Trans)glycosidases"/>
    <property type="match status" value="1"/>
</dbReference>
<evidence type="ECO:0000256" key="2">
    <source>
        <dbReference type="ARBA" id="ARBA00022801"/>
    </source>
</evidence>
<dbReference type="AlphaFoldDB" id="A0A4V5PPJ4"/>
<dbReference type="Gene3D" id="2.60.40.1180">
    <property type="entry name" value="Golgi alpha-mannosidase II"/>
    <property type="match status" value="1"/>
</dbReference>
<dbReference type="EMBL" id="SSMQ01000022">
    <property type="protein sequence ID" value="TKD05200.1"/>
    <property type="molecule type" value="Genomic_DNA"/>
</dbReference>
<sequence>MRRVQRFLRILPLTASFPLLACGSTDEPAALPDAPRCEIALPAPPDERLAPDGTVLRDALGRIVFLRGVNAGGRSKFAPFVPFDFASTEAGFQESLDRYLDRAAAWGVSALRVPFVWAAVEPTPGTDDEIFLARYDALLDGAWKRRIWTIVDFHQDIYSDVYCGDGFPGWTLPFPTPEPHHDCPDWFVRYSQDEDVKAAFDKFWTDEHGARTAFRALWERIAARHATRPGVLGYEPINEPHQGTADLKTWEQTVLTPFYTEMAALLRAKDPTALVFFDATGTDAIGASTYLDKPEGEGLVFAPHWYDSIALFGGTPAPSNAATYLSKWADKGREWNMPVLIGESGVPRHLETAGEYVTAVYDAMDDNALHFTYWEYSDSKETWNAEDLSLIDDEGQEATAITSVVARPYPRAVAGEAPSFRYDAAARRFALAYDAPTENGVTEIIVPERNYPAGYRVELSNGCVDATHPGVLLVRPSAGATRVELSVHPR</sequence>
<dbReference type="InterPro" id="IPR001547">
    <property type="entry name" value="Glyco_hydro_5"/>
</dbReference>
<comment type="similarity">
    <text evidence="1 4">Belongs to the glycosyl hydrolase 5 (cellulase A) family.</text>
</comment>
<protein>
    <recommendedName>
        <fullName evidence="10">Endoglycoceramidase</fullName>
    </recommendedName>
</protein>